<dbReference type="SUPFAM" id="SSF56601">
    <property type="entry name" value="beta-lactamase/transpeptidase-like"/>
    <property type="match status" value="1"/>
</dbReference>
<evidence type="ECO:0000259" key="3">
    <source>
        <dbReference type="Pfam" id="PF00768"/>
    </source>
</evidence>
<feature type="domain" description="Peptidase S11 D-alanyl-D-alanine carboxypeptidase A N-terminal" evidence="3">
    <location>
        <begin position="53"/>
        <end position="282"/>
    </location>
</feature>
<dbReference type="EMBL" id="BAAASR010000001">
    <property type="protein sequence ID" value="GAA2475321.1"/>
    <property type="molecule type" value="Genomic_DNA"/>
</dbReference>
<organism evidence="4 5">
    <name type="scientific">Streptomyces gobitricini</name>
    <dbReference type="NCBI Taxonomy" id="68211"/>
    <lineage>
        <taxon>Bacteria</taxon>
        <taxon>Bacillati</taxon>
        <taxon>Actinomycetota</taxon>
        <taxon>Actinomycetes</taxon>
        <taxon>Kitasatosporales</taxon>
        <taxon>Streptomycetaceae</taxon>
        <taxon>Streptomyces</taxon>
    </lineage>
</organism>
<feature type="transmembrane region" description="Helical" evidence="2">
    <location>
        <begin position="373"/>
        <end position="393"/>
    </location>
</feature>
<sequence length="399" mass="42129">MAAALLLLPSAPADRATGPRPVEPVPPPAAVRVDPVVLHRPGTQVRLPPGVKAPPRLSARSWLIADAATGDVLAAHDAHRRLPPASTMKTLFALALLPGLPPERQHTVSEHELRGIGDGSSLVGIREEITYRVADLWRGVFLSSGNDAVRVLAGLNGGWEATVRKMQATARVLGAHDTRVVSPDGYDAPGQVSSAYDLAVFGRAGLRNPDFARYAATPYAKFPAGRWSYGIRNTNRLLTGADGVKRYPGILGIKNGYTSHAGHTLIAAARKGPRTLVVSVMNPRRGGAYAVYEEARDLLDWGFAAAPHARPVGSLLPPRAALPVRAAAAPQAPRARKAPSAPPTPPAPRSVPPTAAVSVATLPVPGQDDGPRLLLPLTFVGSACLAAATLWWVRRRTDE</sequence>
<feature type="compositionally biased region" description="Pro residues" evidence="1">
    <location>
        <begin position="340"/>
        <end position="351"/>
    </location>
</feature>
<keyword evidence="2" id="KW-0472">Membrane</keyword>
<reference evidence="4 5" key="1">
    <citation type="journal article" date="2019" name="Int. J. Syst. Evol. Microbiol.">
        <title>The Global Catalogue of Microorganisms (GCM) 10K type strain sequencing project: providing services to taxonomists for standard genome sequencing and annotation.</title>
        <authorList>
            <consortium name="The Broad Institute Genomics Platform"/>
            <consortium name="The Broad Institute Genome Sequencing Center for Infectious Disease"/>
            <person name="Wu L."/>
            <person name="Ma J."/>
        </authorList>
    </citation>
    <scope>NUCLEOTIDE SEQUENCE [LARGE SCALE GENOMIC DNA]</scope>
    <source>
        <strain evidence="4 5">JCM 5062</strain>
    </source>
</reference>
<keyword evidence="4" id="KW-0645">Protease</keyword>
<evidence type="ECO:0000313" key="5">
    <source>
        <dbReference type="Proteomes" id="UP001499942"/>
    </source>
</evidence>
<name>A0ABN3L3B6_9ACTN</name>
<keyword evidence="4" id="KW-0378">Hydrolase</keyword>
<dbReference type="Pfam" id="PF00768">
    <property type="entry name" value="Peptidase_S11"/>
    <property type="match status" value="1"/>
</dbReference>
<keyword evidence="2" id="KW-1133">Transmembrane helix</keyword>
<evidence type="ECO:0000256" key="2">
    <source>
        <dbReference type="SAM" id="Phobius"/>
    </source>
</evidence>
<dbReference type="Proteomes" id="UP001499942">
    <property type="component" value="Unassembled WGS sequence"/>
</dbReference>
<keyword evidence="4" id="KW-0121">Carboxypeptidase</keyword>
<protein>
    <submittedName>
        <fullName evidence="4">D-alanyl-D-alanine carboxypeptidase</fullName>
    </submittedName>
</protein>
<keyword evidence="2" id="KW-0812">Transmembrane</keyword>
<evidence type="ECO:0000313" key="4">
    <source>
        <dbReference type="EMBL" id="GAA2475321.1"/>
    </source>
</evidence>
<proteinExistence type="predicted"/>
<comment type="caution">
    <text evidence="4">The sequence shown here is derived from an EMBL/GenBank/DDBJ whole genome shotgun (WGS) entry which is preliminary data.</text>
</comment>
<evidence type="ECO:0000256" key="1">
    <source>
        <dbReference type="SAM" id="MobiDB-lite"/>
    </source>
</evidence>
<dbReference type="PANTHER" id="PTHR21581">
    <property type="entry name" value="D-ALANYL-D-ALANINE CARBOXYPEPTIDASE"/>
    <property type="match status" value="1"/>
</dbReference>
<accession>A0ABN3L3B6</accession>
<dbReference type="InterPro" id="IPR012338">
    <property type="entry name" value="Beta-lactam/transpept-like"/>
</dbReference>
<keyword evidence="5" id="KW-1185">Reference proteome</keyword>
<feature type="region of interest" description="Disordered" evidence="1">
    <location>
        <begin position="9"/>
        <end position="28"/>
    </location>
</feature>
<dbReference type="PANTHER" id="PTHR21581:SF33">
    <property type="entry name" value="D-ALANYL-D-ALANINE CARBOXYPEPTIDASE DACB"/>
    <property type="match status" value="1"/>
</dbReference>
<feature type="region of interest" description="Disordered" evidence="1">
    <location>
        <begin position="326"/>
        <end position="353"/>
    </location>
</feature>
<gene>
    <name evidence="4" type="ORF">GCM10010393_01500</name>
</gene>
<dbReference type="GO" id="GO:0004180">
    <property type="term" value="F:carboxypeptidase activity"/>
    <property type="evidence" value="ECO:0007669"/>
    <property type="project" value="UniProtKB-KW"/>
</dbReference>
<dbReference type="Gene3D" id="3.40.710.10">
    <property type="entry name" value="DD-peptidase/beta-lactamase superfamily"/>
    <property type="match status" value="1"/>
</dbReference>
<dbReference type="InterPro" id="IPR001967">
    <property type="entry name" value="Peptidase_S11_N"/>
</dbReference>